<dbReference type="PANTHER" id="PTHR43289">
    <property type="entry name" value="MITOGEN-ACTIVATED PROTEIN KINASE KINASE KINASE 20-RELATED"/>
    <property type="match status" value="1"/>
</dbReference>
<evidence type="ECO:0000256" key="1">
    <source>
        <dbReference type="ARBA" id="ARBA00022679"/>
    </source>
</evidence>
<evidence type="ECO:0000256" key="2">
    <source>
        <dbReference type="ARBA" id="ARBA00022741"/>
    </source>
</evidence>
<keyword evidence="6" id="KW-0472">Membrane</keyword>
<evidence type="ECO:0000256" key="3">
    <source>
        <dbReference type="ARBA" id="ARBA00022777"/>
    </source>
</evidence>
<keyword evidence="9" id="KW-1185">Reference proteome</keyword>
<evidence type="ECO:0000256" key="6">
    <source>
        <dbReference type="SAM" id="Phobius"/>
    </source>
</evidence>
<feature type="region of interest" description="Disordered" evidence="5">
    <location>
        <begin position="1"/>
        <end position="27"/>
    </location>
</feature>
<keyword evidence="6" id="KW-0812">Transmembrane</keyword>
<dbReference type="InterPro" id="IPR008271">
    <property type="entry name" value="Ser/Thr_kinase_AS"/>
</dbReference>
<proteinExistence type="predicted"/>
<dbReference type="Pfam" id="PF00069">
    <property type="entry name" value="Pkinase"/>
    <property type="match status" value="2"/>
</dbReference>
<dbReference type="GO" id="GO:0004674">
    <property type="term" value="F:protein serine/threonine kinase activity"/>
    <property type="evidence" value="ECO:0007669"/>
    <property type="project" value="UniProtKB-EC"/>
</dbReference>
<evidence type="ECO:0000259" key="7">
    <source>
        <dbReference type="PROSITE" id="PS50011"/>
    </source>
</evidence>
<dbReference type="Proteomes" id="UP000316213">
    <property type="component" value="Unassembled WGS sequence"/>
</dbReference>
<dbReference type="GO" id="GO:0005524">
    <property type="term" value="F:ATP binding"/>
    <property type="evidence" value="ECO:0007669"/>
    <property type="project" value="UniProtKB-KW"/>
</dbReference>
<evidence type="ECO:0000256" key="5">
    <source>
        <dbReference type="SAM" id="MobiDB-lite"/>
    </source>
</evidence>
<keyword evidence="6" id="KW-1133">Transmembrane helix</keyword>
<evidence type="ECO:0000313" key="9">
    <source>
        <dbReference type="Proteomes" id="UP000316213"/>
    </source>
</evidence>
<evidence type="ECO:0000256" key="4">
    <source>
        <dbReference type="ARBA" id="ARBA00022840"/>
    </source>
</evidence>
<keyword evidence="2" id="KW-0547">Nucleotide-binding</keyword>
<dbReference type="CDD" id="cd14014">
    <property type="entry name" value="STKc_PknB_like"/>
    <property type="match status" value="1"/>
</dbReference>
<dbReference type="InterPro" id="IPR000719">
    <property type="entry name" value="Prot_kinase_dom"/>
</dbReference>
<feature type="compositionally biased region" description="Polar residues" evidence="5">
    <location>
        <begin position="1"/>
        <end position="20"/>
    </location>
</feature>
<keyword evidence="4" id="KW-0067">ATP-binding</keyword>
<dbReference type="PROSITE" id="PS50011">
    <property type="entry name" value="PROTEIN_KINASE_DOM"/>
    <property type="match status" value="1"/>
</dbReference>
<dbReference type="EC" id="2.7.11.1" evidence="8"/>
<feature type="domain" description="Protein kinase" evidence="7">
    <location>
        <begin position="54"/>
        <end position="405"/>
    </location>
</feature>
<dbReference type="OrthoDB" id="256096at2"/>
<accession>A0A5C6AUD7</accession>
<dbReference type="SUPFAM" id="SSF56112">
    <property type="entry name" value="Protein kinase-like (PK-like)"/>
    <property type="match status" value="1"/>
</dbReference>
<dbReference type="Gene3D" id="1.10.510.10">
    <property type="entry name" value="Transferase(Phosphotransferase) domain 1"/>
    <property type="match status" value="1"/>
</dbReference>
<organism evidence="8 9">
    <name type="scientific">Neorhodopirellula pilleata</name>
    <dbReference type="NCBI Taxonomy" id="2714738"/>
    <lineage>
        <taxon>Bacteria</taxon>
        <taxon>Pseudomonadati</taxon>
        <taxon>Planctomycetota</taxon>
        <taxon>Planctomycetia</taxon>
        <taxon>Pirellulales</taxon>
        <taxon>Pirellulaceae</taxon>
        <taxon>Neorhodopirellula</taxon>
    </lineage>
</organism>
<dbReference type="RefSeq" id="WP_146575673.1">
    <property type="nucleotide sequence ID" value="NZ_SJPM01000001.1"/>
</dbReference>
<comment type="caution">
    <text evidence="8">The sequence shown here is derived from an EMBL/GenBank/DDBJ whole genome shotgun (WGS) entry which is preliminary data.</text>
</comment>
<name>A0A5C6AUD7_9BACT</name>
<keyword evidence="1 8" id="KW-0808">Transferase</keyword>
<dbReference type="SMART" id="SM00220">
    <property type="entry name" value="S_TKc"/>
    <property type="match status" value="1"/>
</dbReference>
<dbReference type="PANTHER" id="PTHR43289:SF6">
    <property type="entry name" value="SERINE_THREONINE-PROTEIN KINASE NEKL-3"/>
    <property type="match status" value="1"/>
</dbReference>
<dbReference type="InterPro" id="IPR011009">
    <property type="entry name" value="Kinase-like_dom_sf"/>
</dbReference>
<gene>
    <name evidence="8" type="primary">pknD_1</name>
    <name evidence="8" type="ORF">Pla100_00050</name>
</gene>
<feature type="transmembrane region" description="Helical" evidence="6">
    <location>
        <begin position="430"/>
        <end position="452"/>
    </location>
</feature>
<evidence type="ECO:0000313" key="8">
    <source>
        <dbReference type="EMBL" id="TWU03087.1"/>
    </source>
</evidence>
<dbReference type="Gene3D" id="3.30.200.20">
    <property type="entry name" value="Phosphorylase Kinase, domain 1"/>
    <property type="match status" value="1"/>
</dbReference>
<reference evidence="8 9" key="1">
    <citation type="submission" date="2019-02" db="EMBL/GenBank/DDBJ databases">
        <title>Deep-cultivation of Planctomycetes and their phenomic and genomic characterization uncovers novel biology.</title>
        <authorList>
            <person name="Wiegand S."/>
            <person name="Jogler M."/>
            <person name="Boedeker C."/>
            <person name="Pinto D."/>
            <person name="Vollmers J."/>
            <person name="Rivas-Marin E."/>
            <person name="Kohn T."/>
            <person name="Peeters S.H."/>
            <person name="Heuer A."/>
            <person name="Rast P."/>
            <person name="Oberbeckmann S."/>
            <person name="Bunk B."/>
            <person name="Jeske O."/>
            <person name="Meyerdierks A."/>
            <person name="Storesund J.E."/>
            <person name="Kallscheuer N."/>
            <person name="Luecker S."/>
            <person name="Lage O.M."/>
            <person name="Pohl T."/>
            <person name="Merkel B.J."/>
            <person name="Hornburger P."/>
            <person name="Mueller R.-W."/>
            <person name="Bruemmer F."/>
            <person name="Labrenz M."/>
            <person name="Spormann A.M."/>
            <person name="Op Den Camp H."/>
            <person name="Overmann J."/>
            <person name="Amann R."/>
            <person name="Jetten M.S.M."/>
            <person name="Mascher T."/>
            <person name="Medema M.H."/>
            <person name="Devos D.P."/>
            <person name="Kaster A.-K."/>
            <person name="Ovreas L."/>
            <person name="Rohde M."/>
            <person name="Galperin M.Y."/>
            <person name="Jogler C."/>
        </authorList>
    </citation>
    <scope>NUCLEOTIDE SEQUENCE [LARGE SCALE GENOMIC DNA]</scope>
    <source>
        <strain evidence="8 9">Pla100</strain>
    </source>
</reference>
<protein>
    <submittedName>
        <fullName evidence="8">Serine/threonine-protein kinase PknD</fullName>
        <ecNumber evidence="8">2.7.11.1</ecNumber>
    </submittedName>
</protein>
<keyword evidence="3 8" id="KW-0418">Kinase</keyword>
<dbReference type="PROSITE" id="PS00108">
    <property type="entry name" value="PROTEIN_KINASE_ST"/>
    <property type="match status" value="1"/>
</dbReference>
<sequence length="1370" mass="153604">MNEPSNDPQTDPFATQSGEISTPDPGLASLDTVGDLTPVHANAPDRTGDSRLRFRILRAHAKGGLGQVLVAQDTELRRQVAVKEIQSQYADMDESQNRFIFEAEVTGRLEHPGIVPVYALGRYEDGRPYYAMRFITGTAMSVAIDKLHACDDPEQAHRQLRDLLQRFVTVCNTIEFAHSRGYLHRDLKPANIMLGEYAETLVVDWGLAKQIGSNASHFGNQDVSTTEQSVVPPSFVVPSSFDIDLDAALNADTDAGNQADGEVDEHATMVNSAATPKNTPTPKNDSHGREGARTRVGRIVGTPQYMAPEQATGNIARVGPQSDVYSLGATLYQILTGRAPLSSEKKISINELLQRVAAGDIPATVEINPRVPKPLDAICRHAMRRDLDDRYQSARDLARDIENYLADDPISVVPETALRRAGRWTRKHRGVTATIGGAIIAIAMVSTAFYGVTQTALNRTERYLAISQLQQQFDTQISVEERRLNQPAIAADQIPIADELIDQGRELIQQIESLQSVEQPGFVDRNRRFALLQTWTSSLDKLNRQRLSRELQETLVAEVGRLREHFPFPDEVSFDSEVNRLEAVAKERIGQWYRLERPALTPDRFSLVDNGQADDHVFLLKNGESNEVLLADTPAGNVQFSARFAGDWTDARVIGLVINATDDSGYRFLIADQDYHPVYGADTLPTIPQSDRLGRLCAMIVRGDDILRVQPIKLGPSPEKLTVRRERGTLLTLVYGDAQIRFEDLFPLSPEVPGKIGVVGAPGVTLADLELETQRDTKSGSLIADLPELDAIDIGDRAFAEGDWVAAREAYERLPDDVEALAKRALVLEYLDPDAYENALRAIIRDHAPEGVQAPRDRQWYLYAGVRLFLHYLDQDDQQEPATSVLSRLNVNYSLEDVQALIPESQRQRFSQALLKPGKRTRVLFDNQGEIESLDGVIELFSNNPQWRRLAYWRKADTIRYDWDRSPQECRDEARVILDRLINEIESDRDADELTVVTLVGDRIWLDILDANFENGHALLQRFLPEPGVPIPSARLPLLIERARLLIAQADQLADDVQDTARKEWLDQAHEDLITFTSRVDPADPPEGIHYTHFGNACAILGLVDQRRGNEESATQWYQRGRRRNWGPYVFDTQRIITARGAEMILETETPEPFLAARTDGYRGDEWKEIADELLAGSGLNDFAIRNLIFNSEQLPDEWIELVAEKVFSGPRGRKISDQSLLHQIPLKDTNKQGVALILYQAVLHLTLGGEEALVRYPELDEMLFERCERLIRAYENGKFQTNEMAFILAAFTGSWNDRSFSSLKESLGDDDLAAGLGMIFALIQLVKENDFDKFSAIVEKHLRPHAAELPSLYLQICDDKTAGYREQSK</sequence>
<dbReference type="EMBL" id="SJPM01000001">
    <property type="protein sequence ID" value="TWU03087.1"/>
    <property type="molecule type" value="Genomic_DNA"/>
</dbReference>